<comment type="caution">
    <text evidence="5">The sequence shown here is derived from an EMBL/GenBank/DDBJ whole genome shotgun (WGS) entry which is preliminary data.</text>
</comment>
<dbReference type="EMBL" id="MCAS01000001">
    <property type="protein sequence ID" value="RKF51064.1"/>
    <property type="molecule type" value="Genomic_DNA"/>
</dbReference>
<dbReference type="InterPro" id="IPR050309">
    <property type="entry name" value="Type-B_Carboxylest/Lipase"/>
</dbReference>
<dbReference type="OrthoDB" id="9775851at2"/>
<sequence length="531" mass="55125">MKIRRFRTTIALLAVHSLVACGGGGSSGGIQPSAVATKQGPVTGTANGNVMSYLGIPYAQPPVGALRWRPPQPAVQRSGALSATAYGKACPQSVANNDITADQMSEDCLYLNVQKPASATPGSKLPVLVYIHGGAFVQGSGAQVDGSTIANQGNLVYASFNYRLGALGYLANAALQADTQDPNLGNFAVLDQQAALQWVHDNIAAFGGDPDNVTIWGLSAGATSTFTLLESPASKGLFNKAVMESGGGGPYSNLQPSDAATQGNTLIAATGCASASDVVACLRAQSATDIVAAQGAGKWRPTVDGHVVTQVPSLAFAAGNFNRVPVMIGGVYDEGTLFVPPTLPAAAYLPALASLAPPGYDMTQIDAAYPLANYAVPAQGFARAMGDAMYGCGNSSRRDELSAWVSVYGWEFTDPALSFPSNPTSFYLGSQHGLDATYWFGPTDVSTASTNPAMQALGGKMKTYLANFARYGDPNGNKTDATLPNWPRYAGPSDRSMVELTIPSITASNTAFETTHKCSTLWGKGVFPAIY</sequence>
<feature type="domain" description="Carboxylesterase type B" evidence="4">
    <location>
        <begin position="378"/>
        <end position="504"/>
    </location>
</feature>
<dbReference type="SUPFAM" id="SSF53474">
    <property type="entry name" value="alpha/beta-Hydrolases"/>
    <property type="match status" value="1"/>
</dbReference>
<evidence type="ECO:0000313" key="5">
    <source>
        <dbReference type="EMBL" id="RKF51064.1"/>
    </source>
</evidence>
<keyword evidence="2 3" id="KW-0378">Hydrolase</keyword>
<proteinExistence type="inferred from homology"/>
<dbReference type="InterPro" id="IPR002018">
    <property type="entry name" value="CarbesteraseB"/>
</dbReference>
<evidence type="ECO:0000256" key="1">
    <source>
        <dbReference type="ARBA" id="ARBA00005964"/>
    </source>
</evidence>
<dbReference type="GO" id="GO:0016787">
    <property type="term" value="F:hydrolase activity"/>
    <property type="evidence" value="ECO:0007669"/>
    <property type="project" value="UniProtKB-KW"/>
</dbReference>
<gene>
    <name evidence="5" type="ORF">BCY88_02640</name>
</gene>
<dbReference type="Gene3D" id="3.40.50.1820">
    <property type="entry name" value="alpha/beta hydrolase"/>
    <property type="match status" value="1"/>
</dbReference>
<dbReference type="InterPro" id="IPR019826">
    <property type="entry name" value="Carboxylesterase_B_AS"/>
</dbReference>
<dbReference type="PROSITE" id="PS51257">
    <property type="entry name" value="PROKAR_LIPOPROTEIN"/>
    <property type="match status" value="1"/>
</dbReference>
<accession>A0A420H100</accession>
<evidence type="ECO:0000313" key="6">
    <source>
        <dbReference type="Proteomes" id="UP000283709"/>
    </source>
</evidence>
<feature type="chain" id="PRO_5018815688" description="Carboxylic ester hydrolase" evidence="3">
    <location>
        <begin position="23"/>
        <end position="531"/>
    </location>
</feature>
<evidence type="ECO:0000256" key="2">
    <source>
        <dbReference type="ARBA" id="ARBA00022801"/>
    </source>
</evidence>
<protein>
    <recommendedName>
        <fullName evidence="3">Carboxylic ester hydrolase</fullName>
        <ecNumber evidence="3">3.1.1.-</ecNumber>
    </recommendedName>
</protein>
<dbReference type="PROSITE" id="PS00122">
    <property type="entry name" value="CARBOXYLESTERASE_B_1"/>
    <property type="match status" value="1"/>
</dbReference>
<name>A0A420H100_9BURK</name>
<organism evidence="5 6">
    <name type="scientific">Paraburkholderia fungorum</name>
    <dbReference type="NCBI Taxonomy" id="134537"/>
    <lineage>
        <taxon>Bacteria</taxon>
        <taxon>Pseudomonadati</taxon>
        <taxon>Pseudomonadota</taxon>
        <taxon>Betaproteobacteria</taxon>
        <taxon>Burkholderiales</taxon>
        <taxon>Burkholderiaceae</taxon>
        <taxon>Paraburkholderia</taxon>
    </lineage>
</organism>
<dbReference type="Pfam" id="PF00135">
    <property type="entry name" value="COesterase"/>
    <property type="match status" value="2"/>
</dbReference>
<dbReference type="Proteomes" id="UP000283709">
    <property type="component" value="Unassembled WGS sequence"/>
</dbReference>
<feature type="domain" description="Carboxylesterase type B" evidence="4">
    <location>
        <begin position="33"/>
        <end position="344"/>
    </location>
</feature>
<dbReference type="InterPro" id="IPR029058">
    <property type="entry name" value="AB_hydrolase_fold"/>
</dbReference>
<dbReference type="AlphaFoldDB" id="A0A420H100"/>
<dbReference type="RefSeq" id="WP_120342700.1">
    <property type="nucleotide sequence ID" value="NZ_MCAS01000001.1"/>
</dbReference>
<keyword evidence="3" id="KW-0732">Signal</keyword>
<feature type="signal peptide" evidence="3">
    <location>
        <begin position="1"/>
        <end position="22"/>
    </location>
</feature>
<reference evidence="5 6" key="1">
    <citation type="submission" date="2016-07" db="EMBL/GenBank/DDBJ databases">
        <title>Genome analysis of Burkholderia fungorum ES3-20.</title>
        <authorList>
            <person name="Xu D."/>
            <person name="Yao R."/>
            <person name="Zheng S."/>
        </authorList>
    </citation>
    <scope>NUCLEOTIDE SEQUENCE [LARGE SCALE GENOMIC DNA]</scope>
    <source>
        <strain evidence="5 6">ES3-20</strain>
    </source>
</reference>
<comment type="similarity">
    <text evidence="1 3">Belongs to the type-B carboxylesterase/lipase family.</text>
</comment>
<evidence type="ECO:0000259" key="4">
    <source>
        <dbReference type="Pfam" id="PF00135"/>
    </source>
</evidence>
<dbReference type="PANTHER" id="PTHR11559">
    <property type="entry name" value="CARBOXYLESTERASE"/>
    <property type="match status" value="1"/>
</dbReference>
<evidence type="ECO:0000256" key="3">
    <source>
        <dbReference type="RuleBase" id="RU361235"/>
    </source>
</evidence>
<dbReference type="EC" id="3.1.1.-" evidence="3"/>